<dbReference type="Gene3D" id="1.10.10.10">
    <property type="entry name" value="Winged helix-like DNA-binding domain superfamily/Winged helix DNA-binding domain"/>
    <property type="match status" value="1"/>
</dbReference>
<dbReference type="InterPro" id="IPR036388">
    <property type="entry name" value="WH-like_DNA-bd_sf"/>
</dbReference>
<dbReference type="Proteomes" id="UP000315017">
    <property type="component" value="Chromosome"/>
</dbReference>
<dbReference type="KEGG" id="aagg:ETAA8_34790"/>
<keyword evidence="3" id="KW-1185">Reference proteome</keyword>
<evidence type="ECO:0000259" key="1">
    <source>
        <dbReference type="PROSITE" id="PS50995"/>
    </source>
</evidence>
<dbReference type="GO" id="GO:0006950">
    <property type="term" value="P:response to stress"/>
    <property type="evidence" value="ECO:0007669"/>
    <property type="project" value="TreeGrafter"/>
</dbReference>
<dbReference type="GO" id="GO:0003700">
    <property type="term" value="F:DNA-binding transcription factor activity"/>
    <property type="evidence" value="ECO:0007669"/>
    <property type="project" value="InterPro"/>
</dbReference>
<dbReference type="PROSITE" id="PS50995">
    <property type="entry name" value="HTH_MARR_2"/>
    <property type="match status" value="1"/>
</dbReference>
<organism evidence="2 3">
    <name type="scientific">Anatilimnocola aggregata</name>
    <dbReference type="NCBI Taxonomy" id="2528021"/>
    <lineage>
        <taxon>Bacteria</taxon>
        <taxon>Pseudomonadati</taxon>
        <taxon>Planctomycetota</taxon>
        <taxon>Planctomycetia</taxon>
        <taxon>Pirellulales</taxon>
        <taxon>Pirellulaceae</taxon>
        <taxon>Anatilimnocola</taxon>
    </lineage>
</organism>
<evidence type="ECO:0000313" key="3">
    <source>
        <dbReference type="Proteomes" id="UP000315017"/>
    </source>
</evidence>
<accession>A0A517YDU7</accession>
<proteinExistence type="predicted"/>
<feature type="domain" description="HTH marR-type" evidence="1">
    <location>
        <begin position="1"/>
        <end position="143"/>
    </location>
</feature>
<dbReference type="SMART" id="SM00347">
    <property type="entry name" value="HTH_MARR"/>
    <property type="match status" value="1"/>
</dbReference>
<reference evidence="2 3" key="1">
    <citation type="submission" date="2019-02" db="EMBL/GenBank/DDBJ databases">
        <title>Deep-cultivation of Planctomycetes and their phenomic and genomic characterization uncovers novel biology.</title>
        <authorList>
            <person name="Wiegand S."/>
            <person name="Jogler M."/>
            <person name="Boedeker C."/>
            <person name="Pinto D."/>
            <person name="Vollmers J."/>
            <person name="Rivas-Marin E."/>
            <person name="Kohn T."/>
            <person name="Peeters S.H."/>
            <person name="Heuer A."/>
            <person name="Rast P."/>
            <person name="Oberbeckmann S."/>
            <person name="Bunk B."/>
            <person name="Jeske O."/>
            <person name="Meyerdierks A."/>
            <person name="Storesund J.E."/>
            <person name="Kallscheuer N."/>
            <person name="Luecker S."/>
            <person name="Lage O.M."/>
            <person name="Pohl T."/>
            <person name="Merkel B.J."/>
            <person name="Hornburger P."/>
            <person name="Mueller R.-W."/>
            <person name="Bruemmer F."/>
            <person name="Labrenz M."/>
            <person name="Spormann A.M."/>
            <person name="Op den Camp H."/>
            <person name="Overmann J."/>
            <person name="Amann R."/>
            <person name="Jetten M.S.M."/>
            <person name="Mascher T."/>
            <person name="Medema M.H."/>
            <person name="Devos D.P."/>
            <person name="Kaster A.-K."/>
            <person name="Ovreas L."/>
            <person name="Rohde M."/>
            <person name="Galperin M.Y."/>
            <person name="Jogler C."/>
        </authorList>
    </citation>
    <scope>NUCLEOTIDE SEQUENCE [LARGE SCALE GENOMIC DNA]</scope>
    <source>
        <strain evidence="2 3">ETA_A8</strain>
    </source>
</reference>
<evidence type="ECO:0000313" key="2">
    <source>
        <dbReference type="EMBL" id="QDU28379.1"/>
    </source>
</evidence>
<dbReference type="InterPro" id="IPR039422">
    <property type="entry name" value="MarR/SlyA-like"/>
</dbReference>
<dbReference type="PRINTS" id="PR00598">
    <property type="entry name" value="HTHMARR"/>
</dbReference>
<dbReference type="RefSeq" id="WP_145090565.1">
    <property type="nucleotide sequence ID" value="NZ_CP036274.1"/>
</dbReference>
<dbReference type="AlphaFoldDB" id="A0A517YDU7"/>
<dbReference type="EMBL" id="CP036274">
    <property type="protein sequence ID" value="QDU28379.1"/>
    <property type="molecule type" value="Genomic_DNA"/>
</dbReference>
<dbReference type="PANTHER" id="PTHR33164">
    <property type="entry name" value="TRANSCRIPTIONAL REGULATOR, MARR FAMILY"/>
    <property type="match status" value="1"/>
</dbReference>
<dbReference type="InterPro" id="IPR036390">
    <property type="entry name" value="WH_DNA-bd_sf"/>
</dbReference>
<gene>
    <name evidence="2" type="primary">nicR_2</name>
    <name evidence="2" type="ORF">ETAA8_34790</name>
</gene>
<protein>
    <submittedName>
        <fullName evidence="2">HTH-type transcriptional repressor NicR</fullName>
    </submittedName>
</protein>
<dbReference type="Pfam" id="PF12802">
    <property type="entry name" value="MarR_2"/>
    <property type="match status" value="1"/>
</dbReference>
<dbReference type="PANTHER" id="PTHR33164:SF43">
    <property type="entry name" value="HTH-TYPE TRANSCRIPTIONAL REPRESSOR YETL"/>
    <property type="match status" value="1"/>
</dbReference>
<sequence>MAVKKSISALEDHAGYWLRYVSNHVSHAFSRKVEACGVTVAEWVLLREMLNAGAANPSQLAEAVGMTRGTVSKLMQRLCHKKLVARSTTDGDQRYQTVELTAAGKRLVPVLAKLADENDREFFSHLKADERTSLISLLRDIVRRQGWKDLPVD</sequence>
<dbReference type="InterPro" id="IPR000835">
    <property type="entry name" value="HTH_MarR-typ"/>
</dbReference>
<dbReference type="OrthoDB" id="9815567at2"/>
<name>A0A517YDU7_9BACT</name>
<dbReference type="SUPFAM" id="SSF46785">
    <property type="entry name" value="Winged helix' DNA-binding domain"/>
    <property type="match status" value="1"/>
</dbReference>